<organism evidence="7 8">
    <name type="scientific">Forsythia ovata</name>
    <dbReference type="NCBI Taxonomy" id="205694"/>
    <lineage>
        <taxon>Eukaryota</taxon>
        <taxon>Viridiplantae</taxon>
        <taxon>Streptophyta</taxon>
        <taxon>Embryophyta</taxon>
        <taxon>Tracheophyta</taxon>
        <taxon>Spermatophyta</taxon>
        <taxon>Magnoliopsida</taxon>
        <taxon>eudicotyledons</taxon>
        <taxon>Gunneridae</taxon>
        <taxon>Pentapetalae</taxon>
        <taxon>asterids</taxon>
        <taxon>lamiids</taxon>
        <taxon>Lamiales</taxon>
        <taxon>Oleaceae</taxon>
        <taxon>Forsythieae</taxon>
        <taxon>Forsythia</taxon>
    </lineage>
</organism>
<dbReference type="GO" id="GO:0008270">
    <property type="term" value="F:zinc ion binding"/>
    <property type="evidence" value="ECO:0007669"/>
    <property type="project" value="UniProtKB-KW"/>
</dbReference>
<keyword evidence="2 4" id="KW-0863">Zinc-finger</keyword>
<dbReference type="EMBL" id="JBFOLJ010000007">
    <property type="protein sequence ID" value="KAL2522197.1"/>
    <property type="molecule type" value="Genomic_DNA"/>
</dbReference>
<keyword evidence="5" id="KW-0472">Membrane</keyword>
<sequence>MKDTAMENVDGYAQITEPSMCMCGMNASMRTSWTENNPGRRFLGCSLYGRPDACDYFKWVDPIVHPRYKSVINGLLRNANRKDVLEKKLQRMLMYYRILLAMVVMVLLSYWEITSDNYLDFIKEYVVGIGPWKDNMVPVSGNYIETPSDFVARAHVQNLQVSRI</sequence>
<keyword evidence="1" id="KW-0479">Metal-binding</keyword>
<evidence type="ECO:0000259" key="6">
    <source>
        <dbReference type="PROSITE" id="PS51999"/>
    </source>
</evidence>
<evidence type="ECO:0000256" key="3">
    <source>
        <dbReference type="ARBA" id="ARBA00022833"/>
    </source>
</evidence>
<keyword evidence="5" id="KW-1133">Transmembrane helix</keyword>
<accession>A0ABD1UB26</accession>
<gene>
    <name evidence="7" type="ORF">Fot_26120</name>
</gene>
<feature type="transmembrane region" description="Helical" evidence="5">
    <location>
        <begin position="94"/>
        <end position="111"/>
    </location>
</feature>
<evidence type="ECO:0000256" key="1">
    <source>
        <dbReference type="ARBA" id="ARBA00022723"/>
    </source>
</evidence>
<evidence type="ECO:0000313" key="7">
    <source>
        <dbReference type="EMBL" id="KAL2522197.1"/>
    </source>
</evidence>
<feature type="domain" description="GRF-type" evidence="6">
    <location>
        <begin position="21"/>
        <end position="63"/>
    </location>
</feature>
<dbReference type="AlphaFoldDB" id="A0ABD1UB26"/>
<evidence type="ECO:0000313" key="8">
    <source>
        <dbReference type="Proteomes" id="UP001604277"/>
    </source>
</evidence>
<evidence type="ECO:0000256" key="2">
    <source>
        <dbReference type="ARBA" id="ARBA00022771"/>
    </source>
</evidence>
<dbReference type="InterPro" id="IPR010666">
    <property type="entry name" value="Znf_GRF"/>
</dbReference>
<keyword evidence="8" id="KW-1185">Reference proteome</keyword>
<evidence type="ECO:0000256" key="5">
    <source>
        <dbReference type="SAM" id="Phobius"/>
    </source>
</evidence>
<dbReference type="PANTHER" id="PTHR33248">
    <property type="entry name" value="ZINC ION-BINDING PROTEIN"/>
    <property type="match status" value="1"/>
</dbReference>
<protein>
    <submittedName>
        <fullName evidence="7">GRF-type domain-containing protein</fullName>
    </submittedName>
</protein>
<keyword evidence="3" id="KW-0862">Zinc</keyword>
<comment type="caution">
    <text evidence="7">The sequence shown here is derived from an EMBL/GenBank/DDBJ whole genome shotgun (WGS) entry which is preliminary data.</text>
</comment>
<dbReference type="Proteomes" id="UP001604277">
    <property type="component" value="Unassembled WGS sequence"/>
</dbReference>
<keyword evidence="5" id="KW-0812">Transmembrane</keyword>
<name>A0ABD1UB26_9LAMI</name>
<reference evidence="8" key="1">
    <citation type="submission" date="2024-07" db="EMBL/GenBank/DDBJ databases">
        <title>Two chromosome-level genome assemblies of Korean endemic species Abeliophyllum distichum and Forsythia ovata (Oleaceae).</title>
        <authorList>
            <person name="Jang H."/>
        </authorList>
    </citation>
    <scope>NUCLEOTIDE SEQUENCE [LARGE SCALE GENOMIC DNA]</scope>
</reference>
<dbReference type="Pfam" id="PF06839">
    <property type="entry name" value="Zn_ribbon_GRF"/>
    <property type="match status" value="1"/>
</dbReference>
<evidence type="ECO:0000256" key="4">
    <source>
        <dbReference type="PROSITE-ProRule" id="PRU01343"/>
    </source>
</evidence>
<dbReference type="PROSITE" id="PS51999">
    <property type="entry name" value="ZF_GRF"/>
    <property type="match status" value="1"/>
</dbReference>
<proteinExistence type="predicted"/>